<keyword evidence="3" id="KW-0520">NAD</keyword>
<keyword evidence="4" id="KW-0456">Lyase</keyword>
<dbReference type="GO" id="GO:0048040">
    <property type="term" value="F:UDP-glucuronate decarboxylase activity"/>
    <property type="evidence" value="ECO:0007669"/>
    <property type="project" value="TreeGrafter"/>
</dbReference>
<dbReference type="OrthoDB" id="9771073at2"/>
<evidence type="ECO:0000256" key="2">
    <source>
        <dbReference type="ARBA" id="ARBA00022793"/>
    </source>
</evidence>
<evidence type="ECO:0000313" key="6">
    <source>
        <dbReference type="EMBL" id="PQL20878.1"/>
    </source>
</evidence>
<evidence type="ECO:0000256" key="3">
    <source>
        <dbReference type="ARBA" id="ARBA00023027"/>
    </source>
</evidence>
<dbReference type="GO" id="GO:0005737">
    <property type="term" value="C:cytoplasm"/>
    <property type="evidence" value="ECO:0007669"/>
    <property type="project" value="TreeGrafter"/>
</dbReference>
<sequence>MDTVLIHELERVVCKNVDLYRYFSDKTILVTGATGLIGSMLIKSMLMANRLLSTDIKIIGHVRNINKARQLYWDMHDNDQFIYTSEALSCINESIDYIVHTASPTQSKYFVENPVETLHASIGNTVDCLELGRRKNIIKMLYLSSMEQYGVQLVDKQQMTEADLGYINHLDVRSSYSEGKRICECYCNAYAEEYGVSVTIARLAQTFGPGIPVEDNRVSMQFAKSVLNCSDIVLHTKGESLSNFCYIMDALTALLVLLKSGESCEAYNICNAKETRSIYEIACLVADEVANGEISVKFDIPTVNNYGYAPTVKYFLNTDKLENLGWKAEVGMKDAYRLLVEYLKEFH</sequence>
<dbReference type="RefSeq" id="WP_105090361.1">
    <property type="nucleotide sequence ID" value="NZ_PPDB01000001.1"/>
</dbReference>
<dbReference type="InterPro" id="IPR044516">
    <property type="entry name" value="UXS-like"/>
</dbReference>
<dbReference type="SUPFAM" id="SSF51735">
    <property type="entry name" value="NAD(P)-binding Rossmann-fold domains"/>
    <property type="match status" value="1"/>
</dbReference>
<comment type="cofactor">
    <cofactor evidence="1">
        <name>NAD(+)</name>
        <dbReference type="ChEBI" id="CHEBI:57540"/>
    </cofactor>
</comment>
<dbReference type="Pfam" id="PF01370">
    <property type="entry name" value="Epimerase"/>
    <property type="match status" value="1"/>
</dbReference>
<accession>A0A2S7ZC51</accession>
<evidence type="ECO:0000256" key="1">
    <source>
        <dbReference type="ARBA" id="ARBA00001911"/>
    </source>
</evidence>
<dbReference type="PANTHER" id="PTHR43078">
    <property type="entry name" value="UDP-GLUCURONIC ACID DECARBOXYLASE-RELATED"/>
    <property type="match status" value="1"/>
</dbReference>
<name>A0A2S7ZC51_9FIRM</name>
<dbReference type="PANTHER" id="PTHR43078:SF6">
    <property type="entry name" value="UDP-GLUCURONIC ACID DECARBOXYLASE 1"/>
    <property type="match status" value="1"/>
</dbReference>
<protein>
    <submittedName>
        <fullName evidence="6">NAD-dependent dehydratase</fullName>
    </submittedName>
</protein>
<dbReference type="AlphaFoldDB" id="A0A2S7ZC51"/>
<comment type="caution">
    <text evidence="6">The sequence shown here is derived from an EMBL/GenBank/DDBJ whole genome shotgun (WGS) entry which is preliminary data.</text>
</comment>
<evidence type="ECO:0000313" key="7">
    <source>
        <dbReference type="Proteomes" id="UP000237916"/>
    </source>
</evidence>
<dbReference type="GO" id="GO:0070403">
    <property type="term" value="F:NAD+ binding"/>
    <property type="evidence" value="ECO:0007669"/>
    <property type="project" value="InterPro"/>
</dbReference>
<dbReference type="EMBL" id="PPDB01000001">
    <property type="protein sequence ID" value="PQL20878.1"/>
    <property type="molecule type" value="Genomic_DNA"/>
</dbReference>
<dbReference type="STRING" id="1298594.GCA_001312465_02691"/>
<dbReference type="Proteomes" id="UP000237916">
    <property type="component" value="Unassembled WGS sequence"/>
</dbReference>
<keyword evidence="2" id="KW-0210">Decarboxylase</keyword>
<feature type="domain" description="NAD-dependent epimerase/dehydratase" evidence="5">
    <location>
        <begin position="28"/>
        <end position="270"/>
    </location>
</feature>
<dbReference type="InterPro" id="IPR036291">
    <property type="entry name" value="NAD(P)-bd_dom_sf"/>
</dbReference>
<gene>
    <name evidence="6" type="ORF">VEHSUH05_00145</name>
</gene>
<evidence type="ECO:0000259" key="5">
    <source>
        <dbReference type="Pfam" id="PF01370"/>
    </source>
</evidence>
<evidence type="ECO:0000256" key="4">
    <source>
        <dbReference type="ARBA" id="ARBA00023239"/>
    </source>
</evidence>
<dbReference type="InterPro" id="IPR001509">
    <property type="entry name" value="Epimerase_deHydtase"/>
</dbReference>
<proteinExistence type="predicted"/>
<keyword evidence="7" id="KW-1185">Reference proteome</keyword>
<reference evidence="6 7" key="1">
    <citation type="submission" date="2018-01" db="EMBL/GenBank/DDBJ databases">
        <title>Draft genome sequences of clinical isolates and type strains of oral Veillonella including Veillonella infantum sp., nov.</title>
        <authorList>
            <person name="Mashima I."/>
            <person name="Liao Y.-C."/>
            <person name="Sabharwal A."/>
            <person name="Haase E.M."/>
            <person name="Nakazawa F."/>
            <person name="Scannapieco F.A."/>
        </authorList>
    </citation>
    <scope>NUCLEOTIDE SEQUENCE [LARGE SCALE GENOMIC DNA]</scope>
    <source>
        <strain evidence="6 7">JCM 15641</strain>
    </source>
</reference>
<dbReference type="GO" id="GO:0042732">
    <property type="term" value="P:D-xylose metabolic process"/>
    <property type="evidence" value="ECO:0007669"/>
    <property type="project" value="InterPro"/>
</dbReference>
<organism evidence="6 7">
    <name type="scientific">Veillonella denticariosi JCM 15641</name>
    <dbReference type="NCBI Taxonomy" id="1298594"/>
    <lineage>
        <taxon>Bacteria</taxon>
        <taxon>Bacillati</taxon>
        <taxon>Bacillota</taxon>
        <taxon>Negativicutes</taxon>
        <taxon>Veillonellales</taxon>
        <taxon>Veillonellaceae</taxon>
        <taxon>Veillonella</taxon>
    </lineage>
</organism>
<dbReference type="Gene3D" id="3.40.50.720">
    <property type="entry name" value="NAD(P)-binding Rossmann-like Domain"/>
    <property type="match status" value="1"/>
</dbReference>